<evidence type="ECO:0000313" key="3">
    <source>
        <dbReference type="EMBL" id="KAG1807144.1"/>
    </source>
</evidence>
<evidence type="ECO:0000256" key="1">
    <source>
        <dbReference type="SAM" id="MobiDB-lite"/>
    </source>
</evidence>
<dbReference type="EMBL" id="JABBWG010000045">
    <property type="protein sequence ID" value="KAG1807144.1"/>
    <property type="molecule type" value="Genomic_DNA"/>
</dbReference>
<dbReference type="GeneID" id="64638041"/>
<feature type="transmembrane region" description="Helical" evidence="2">
    <location>
        <begin position="91"/>
        <end position="116"/>
    </location>
</feature>
<gene>
    <name evidence="3" type="ORF">BJ212DRAFT_767631</name>
</gene>
<protein>
    <submittedName>
        <fullName evidence="3">Uncharacterized protein</fullName>
    </submittedName>
</protein>
<reference evidence="3" key="1">
    <citation type="journal article" date="2020" name="New Phytol.">
        <title>Comparative genomics reveals dynamic genome evolution in host specialist ectomycorrhizal fungi.</title>
        <authorList>
            <person name="Lofgren L.A."/>
            <person name="Nguyen N.H."/>
            <person name="Vilgalys R."/>
            <person name="Ruytinx J."/>
            <person name="Liao H.L."/>
            <person name="Branco S."/>
            <person name="Kuo A."/>
            <person name="LaButti K."/>
            <person name="Lipzen A."/>
            <person name="Andreopoulos W."/>
            <person name="Pangilinan J."/>
            <person name="Riley R."/>
            <person name="Hundley H."/>
            <person name="Na H."/>
            <person name="Barry K."/>
            <person name="Grigoriev I.V."/>
            <person name="Stajich J.E."/>
            <person name="Kennedy P.G."/>
        </authorList>
    </citation>
    <scope>NUCLEOTIDE SEQUENCE</scope>
    <source>
        <strain evidence="3">MN1</strain>
    </source>
</reference>
<evidence type="ECO:0000256" key="2">
    <source>
        <dbReference type="SAM" id="Phobius"/>
    </source>
</evidence>
<feature type="region of interest" description="Disordered" evidence="1">
    <location>
        <begin position="254"/>
        <end position="288"/>
    </location>
</feature>
<feature type="transmembrane region" description="Helical" evidence="2">
    <location>
        <begin position="136"/>
        <end position="161"/>
    </location>
</feature>
<dbReference type="RefSeq" id="XP_041187880.1">
    <property type="nucleotide sequence ID" value="XM_041344025.1"/>
</dbReference>
<comment type="caution">
    <text evidence="3">The sequence shown here is derived from an EMBL/GenBank/DDBJ whole genome shotgun (WGS) entry which is preliminary data.</text>
</comment>
<proteinExistence type="predicted"/>
<sequence>MHRRVAQTAAAVLPHSASLEYPWDPDWAQPVVEGPATNAYADIGFAPMNSPAESIIASPNPQEENVNDEDDDVEWELQNNGLYIGSYSRLLLLNAFVPIFAIVIFSVLALLPDLAWPIADFPSPYPSSFPFPLPEILISSAFFSLAHLLRVPLFSLASLLLPSESACLASTFIHVLITNGLRLAALVVLQVRHTMDYPAPTCQDPAFRTVWWLSLNFAEVLAAIVQGYEQLALYRDVMVPEGRETEFLERLKSGSLDEPEPTLENPHSPQQQHEAFENGLEDGEARSVESRIDRGLEKLLVIKMRDELEEVYGVPVIVRTLSVSNRLSNHVTQKIPVFISCLQRFNSIFLSTGLTLLLSAAYLRSPLSLPLSDVSDRLSSLPVTVQLKGFLYSYAGSHVQSYDSSYIPFIITTPLVLLLHASLAALHTPTLLPRVGVHTAAYAGVLVGIMTFFAGLAVWGALS</sequence>
<evidence type="ECO:0000313" key="4">
    <source>
        <dbReference type="Proteomes" id="UP000807769"/>
    </source>
</evidence>
<dbReference type="AlphaFoldDB" id="A0A9P7E011"/>
<organism evidence="3 4">
    <name type="scientific">Suillus subaureus</name>
    <dbReference type="NCBI Taxonomy" id="48587"/>
    <lineage>
        <taxon>Eukaryota</taxon>
        <taxon>Fungi</taxon>
        <taxon>Dikarya</taxon>
        <taxon>Basidiomycota</taxon>
        <taxon>Agaricomycotina</taxon>
        <taxon>Agaricomycetes</taxon>
        <taxon>Agaricomycetidae</taxon>
        <taxon>Boletales</taxon>
        <taxon>Suillineae</taxon>
        <taxon>Suillaceae</taxon>
        <taxon>Suillus</taxon>
    </lineage>
</organism>
<name>A0A9P7E011_9AGAM</name>
<keyword evidence="2" id="KW-0812">Transmembrane</keyword>
<feature type="transmembrane region" description="Helical" evidence="2">
    <location>
        <begin position="168"/>
        <end position="189"/>
    </location>
</feature>
<accession>A0A9P7E011</accession>
<dbReference type="Proteomes" id="UP000807769">
    <property type="component" value="Unassembled WGS sequence"/>
</dbReference>
<dbReference type="OrthoDB" id="3364069at2759"/>
<keyword evidence="2" id="KW-1133">Transmembrane helix</keyword>
<feature type="transmembrane region" description="Helical" evidence="2">
    <location>
        <begin position="209"/>
        <end position="228"/>
    </location>
</feature>
<feature type="transmembrane region" description="Helical" evidence="2">
    <location>
        <begin position="345"/>
        <end position="363"/>
    </location>
</feature>
<keyword evidence="2" id="KW-0472">Membrane</keyword>
<feature type="transmembrane region" description="Helical" evidence="2">
    <location>
        <begin position="406"/>
        <end position="428"/>
    </location>
</feature>
<keyword evidence="4" id="KW-1185">Reference proteome</keyword>
<feature type="transmembrane region" description="Helical" evidence="2">
    <location>
        <begin position="440"/>
        <end position="462"/>
    </location>
</feature>